<dbReference type="Gene3D" id="3.30.450.20">
    <property type="entry name" value="PAS domain"/>
    <property type="match status" value="2"/>
</dbReference>
<feature type="domain" description="PAS" evidence="14">
    <location>
        <begin position="469"/>
        <end position="543"/>
    </location>
</feature>
<dbReference type="EC" id="2.7.13.3" evidence="3"/>
<dbReference type="SMART" id="SM00388">
    <property type="entry name" value="HisKA"/>
    <property type="match status" value="1"/>
</dbReference>
<evidence type="ECO:0000313" key="17">
    <source>
        <dbReference type="Proteomes" id="UP000295375"/>
    </source>
</evidence>
<dbReference type="InterPro" id="IPR000014">
    <property type="entry name" value="PAS"/>
</dbReference>
<dbReference type="Pfam" id="PF00072">
    <property type="entry name" value="Response_reg"/>
    <property type="match status" value="3"/>
</dbReference>
<dbReference type="OrthoDB" id="9810730at2"/>
<feature type="domain" description="Response regulatory" evidence="13">
    <location>
        <begin position="861"/>
        <end position="973"/>
    </location>
</feature>
<dbReference type="InterPro" id="IPR004358">
    <property type="entry name" value="Sig_transdc_His_kin-like_C"/>
</dbReference>
<evidence type="ECO:0000256" key="6">
    <source>
        <dbReference type="ARBA" id="ARBA00022989"/>
    </source>
</evidence>
<feature type="transmembrane region" description="Helical" evidence="11">
    <location>
        <begin position="18"/>
        <end position="37"/>
    </location>
</feature>
<keyword evidence="10" id="KW-0175">Coiled coil</keyword>
<dbReference type="SUPFAM" id="SSF52172">
    <property type="entry name" value="CheY-like"/>
    <property type="match status" value="3"/>
</dbReference>
<dbReference type="CDD" id="cd00130">
    <property type="entry name" value="PAS"/>
    <property type="match status" value="1"/>
</dbReference>
<dbReference type="InterPro" id="IPR035965">
    <property type="entry name" value="PAS-like_dom_sf"/>
</dbReference>
<dbReference type="Gene3D" id="3.30.565.10">
    <property type="entry name" value="Histidine kinase-like ATPase, C-terminal domain"/>
    <property type="match status" value="1"/>
</dbReference>
<dbReference type="InterPro" id="IPR001789">
    <property type="entry name" value="Sig_transdc_resp-reg_receiver"/>
</dbReference>
<keyword evidence="8 11" id="KW-0472">Membrane</keyword>
<protein>
    <recommendedName>
        <fullName evidence="3">histidine kinase</fullName>
        <ecNumber evidence="3">2.7.13.3</ecNumber>
    </recommendedName>
</protein>
<dbReference type="PANTHER" id="PTHR45339:SF1">
    <property type="entry name" value="HYBRID SIGNAL TRANSDUCTION HISTIDINE KINASE J"/>
    <property type="match status" value="1"/>
</dbReference>
<dbReference type="Gene3D" id="1.10.287.130">
    <property type="match status" value="1"/>
</dbReference>
<feature type="transmembrane region" description="Helical" evidence="11">
    <location>
        <begin position="316"/>
        <end position="338"/>
    </location>
</feature>
<dbReference type="FunFam" id="3.30.565.10:FF:000010">
    <property type="entry name" value="Sensor histidine kinase RcsC"/>
    <property type="match status" value="1"/>
</dbReference>
<evidence type="ECO:0000256" key="1">
    <source>
        <dbReference type="ARBA" id="ARBA00000085"/>
    </source>
</evidence>
<dbReference type="InterPro" id="IPR003594">
    <property type="entry name" value="HATPase_dom"/>
</dbReference>
<comment type="caution">
    <text evidence="16">The sequence shown here is derived from an EMBL/GenBank/DDBJ whole genome shotgun (WGS) entry which is preliminary data.</text>
</comment>
<reference evidence="16 17" key="1">
    <citation type="submission" date="2019-03" db="EMBL/GenBank/DDBJ databases">
        <title>Genomic Encyclopedia of Type Strains, Phase IV (KMG-IV): sequencing the most valuable type-strain genomes for metagenomic binning, comparative biology and taxonomic classification.</title>
        <authorList>
            <person name="Goeker M."/>
        </authorList>
    </citation>
    <scope>NUCLEOTIDE SEQUENCE [LARGE SCALE GENOMIC DNA]</scope>
    <source>
        <strain evidence="16 17">DSM 103792</strain>
    </source>
</reference>
<dbReference type="SUPFAM" id="SSF47384">
    <property type="entry name" value="Homodimeric domain of signal transducing histidine kinase"/>
    <property type="match status" value="1"/>
</dbReference>
<keyword evidence="17" id="KW-1185">Reference proteome</keyword>
<evidence type="ECO:0000256" key="3">
    <source>
        <dbReference type="ARBA" id="ARBA00012438"/>
    </source>
</evidence>
<sequence length="1265" mass="141939">MESATAHPNHPPAALKRAGWVGLLVFLVLAIPVTLIWQRINSDAIHEQQQRFDDQVESLASTLENQMQLYELMLRGVGTLLLNSDDVPRSIWNRAIEQLHIQNRYPGIQGVGWARYLSQHERDSFVQQMRTNQQPDFRYFPAGDRPHYLLIEHLAPEDWRNQRALGFDMYSEVVRRNAIDAAIESGMSRMSGPVILVQETEQDIQTGTLLYVPLYRPMPDAEPDATSRRAHFIGTVYSPFRMSDFVQNVLGAQLLMYELKLLDQQSPQFPLFNSISENYDSHFQHTSSLQIFGRHWQLQARSSPTYDQAMAPTRNWYTLSLGLFASLLSALLVAGYLYTRERALQAASLNAAAVRDREQLFVSLLMQSPVATAIVNEQENIEIANTRFADLLSTPAPNTTPDWLQRLPLADYFRQLQLSGPGLLEKNLRIDLPVRDQTIAVELSVAGLQHGSGQKLVLSFSDLTEHIESEERLKEIIEASPNAILLINEQGLIELVNQQTEQLLGYRREQLIGQTVDQLVPDSVRPHHPDLRARYFRQPVRTHIGANRDLYAKHQSGRLIPVEIGLSALTKSGRHLVQAVLVDISARKDATQKLEKQAQELEELNRYKSEFLANMSHELRTPLNSILILSDQLRSNKEKTLSEKQIFHADIIHRAGQDLLALINDILDLSKIEAGKMSLQKSPHDIRDLLEELQHALQPLAESRGLLLNLNIGKEVPSTVLTDRARLAQILRNLISNAIKFTEKGHVSVTVMRGMMATPGFMPSLEFRVLDTGIGIAPEKLQEVFGAFNQIDSGTQRKSGGTGLGLTISRQLAQLFGGEILVESVPGQGSVFTLQIPLETVSPPELQSSARRITTARDQPAILIVEDDSCFASVLCEFAEQYGYQCEQTSEGNEALKRIGQRVYAGVLIDLLLPDISGWQVLRALQANPAYRDVPVQIISCLPEPHDWFDERVIYLLKPVGRESLHQLFKRIRVSNKAEQHNVLLVEDVELEREHYASLLQELGFAVVTCADAEQALNAYRQQRFDAVIMDLRLPDASGYELLQQMNELRSLDDTALVINTGADLSAEELSGLRELAALIVHKAGTDTENLKKALRRFFTDINNEPESKPPKTTLQPIAPHITGAADSPSMPKVLIVDDDARNIISLEAMLSDYQLRLLSVNSGVDALRLLVHQHIDLILMDIAMAGMDGYATIEAIKAQKLSSARIIALTAHAMKGDRERCIEAGADDYLAKPVNRRLLTDTMRRYIAVERSSERTGKTDARVD</sequence>
<comment type="subcellular location">
    <subcellularLocation>
        <location evidence="2">Membrane</location>
    </subcellularLocation>
</comment>
<keyword evidence="7" id="KW-0902">Two-component regulatory system</keyword>
<dbReference type="PROSITE" id="PS50112">
    <property type="entry name" value="PAS"/>
    <property type="match status" value="1"/>
</dbReference>
<feature type="domain" description="Response regulatory" evidence="13">
    <location>
        <begin position="982"/>
        <end position="1099"/>
    </location>
</feature>
<keyword evidence="6 11" id="KW-1133">Transmembrane helix</keyword>
<evidence type="ECO:0000256" key="4">
    <source>
        <dbReference type="ARBA" id="ARBA00022553"/>
    </source>
</evidence>
<dbReference type="PANTHER" id="PTHR45339">
    <property type="entry name" value="HYBRID SIGNAL TRANSDUCTION HISTIDINE KINASE J"/>
    <property type="match status" value="1"/>
</dbReference>
<evidence type="ECO:0000256" key="5">
    <source>
        <dbReference type="ARBA" id="ARBA00022692"/>
    </source>
</evidence>
<dbReference type="AlphaFoldDB" id="A0A4V6PWR9"/>
<dbReference type="CDD" id="cd17546">
    <property type="entry name" value="REC_hyHK_CKI1_RcsC-like"/>
    <property type="match status" value="1"/>
</dbReference>
<dbReference type="InterPro" id="IPR003661">
    <property type="entry name" value="HisK_dim/P_dom"/>
</dbReference>
<comment type="catalytic activity">
    <reaction evidence="1">
        <text>ATP + protein L-histidine = ADP + protein N-phospho-L-histidine.</text>
        <dbReference type="EC" id="2.7.13.3"/>
    </reaction>
</comment>
<evidence type="ECO:0000256" key="10">
    <source>
        <dbReference type="SAM" id="Coils"/>
    </source>
</evidence>
<feature type="coiled-coil region" evidence="10">
    <location>
        <begin position="584"/>
        <end position="614"/>
    </location>
</feature>
<evidence type="ECO:0000259" key="13">
    <source>
        <dbReference type="PROSITE" id="PS50110"/>
    </source>
</evidence>
<feature type="domain" description="Histidine kinase" evidence="12">
    <location>
        <begin position="614"/>
        <end position="840"/>
    </location>
</feature>
<dbReference type="GO" id="GO:0016020">
    <property type="term" value="C:membrane"/>
    <property type="evidence" value="ECO:0007669"/>
    <property type="project" value="UniProtKB-SubCell"/>
</dbReference>
<evidence type="ECO:0000256" key="9">
    <source>
        <dbReference type="PROSITE-ProRule" id="PRU00169"/>
    </source>
</evidence>
<feature type="domain" description="Response regulatory" evidence="13">
    <location>
        <begin position="1133"/>
        <end position="1248"/>
    </location>
</feature>
<evidence type="ECO:0000259" key="14">
    <source>
        <dbReference type="PROSITE" id="PS50112"/>
    </source>
</evidence>
<dbReference type="SMART" id="SM00091">
    <property type="entry name" value="PAS"/>
    <property type="match status" value="2"/>
</dbReference>
<gene>
    <name evidence="16" type="ORF">EV696_105101</name>
</gene>
<dbReference type="GO" id="GO:0000155">
    <property type="term" value="F:phosphorelay sensor kinase activity"/>
    <property type="evidence" value="ECO:0007669"/>
    <property type="project" value="InterPro"/>
</dbReference>
<dbReference type="NCBIfam" id="TIGR00229">
    <property type="entry name" value="sensory_box"/>
    <property type="match status" value="1"/>
</dbReference>
<accession>A0A4V6PWR9</accession>
<dbReference type="Gene3D" id="3.30.450.350">
    <property type="entry name" value="CHASE domain"/>
    <property type="match status" value="1"/>
</dbReference>
<dbReference type="CDD" id="cd00082">
    <property type="entry name" value="HisKA"/>
    <property type="match status" value="1"/>
</dbReference>
<dbReference type="InterPro" id="IPR011006">
    <property type="entry name" value="CheY-like_superfamily"/>
</dbReference>
<dbReference type="EMBL" id="SNYM01000005">
    <property type="protein sequence ID" value="TDQ49127.1"/>
    <property type="molecule type" value="Genomic_DNA"/>
</dbReference>
<organism evidence="16 17">
    <name type="scientific">Permianibacter aggregans</name>
    <dbReference type="NCBI Taxonomy" id="1510150"/>
    <lineage>
        <taxon>Bacteria</taxon>
        <taxon>Pseudomonadati</taxon>
        <taxon>Pseudomonadota</taxon>
        <taxon>Gammaproteobacteria</taxon>
        <taxon>Pseudomonadales</taxon>
        <taxon>Pseudomonadaceae</taxon>
        <taxon>Permianibacter</taxon>
    </lineage>
</organism>
<feature type="modified residue" description="4-aspartylphosphate" evidence="9">
    <location>
        <position position="1031"/>
    </location>
</feature>
<dbReference type="RefSeq" id="WP_133589468.1">
    <property type="nucleotide sequence ID" value="NZ_CP037953.1"/>
</dbReference>
<dbReference type="PRINTS" id="PR00344">
    <property type="entry name" value="BCTRLSENSOR"/>
</dbReference>
<keyword evidence="4 9" id="KW-0597">Phosphoprotein</keyword>
<dbReference type="InterPro" id="IPR006189">
    <property type="entry name" value="CHASE_dom"/>
</dbReference>
<dbReference type="InterPro" id="IPR042240">
    <property type="entry name" value="CHASE_sf"/>
</dbReference>
<dbReference type="PROSITE" id="PS50109">
    <property type="entry name" value="HIS_KIN"/>
    <property type="match status" value="1"/>
</dbReference>
<dbReference type="SUPFAM" id="SSF55785">
    <property type="entry name" value="PYP-like sensor domain (PAS domain)"/>
    <property type="match status" value="1"/>
</dbReference>
<evidence type="ECO:0000313" key="16">
    <source>
        <dbReference type="EMBL" id="TDQ49127.1"/>
    </source>
</evidence>
<dbReference type="PROSITE" id="PS50110">
    <property type="entry name" value="RESPONSE_REGULATORY"/>
    <property type="match status" value="3"/>
</dbReference>
<dbReference type="CDD" id="cd00156">
    <property type="entry name" value="REC"/>
    <property type="match status" value="1"/>
</dbReference>
<evidence type="ECO:0000256" key="7">
    <source>
        <dbReference type="ARBA" id="ARBA00023012"/>
    </source>
</evidence>
<dbReference type="InterPro" id="IPR036097">
    <property type="entry name" value="HisK_dim/P_sf"/>
</dbReference>
<dbReference type="Gene3D" id="3.40.50.2300">
    <property type="match status" value="3"/>
</dbReference>
<dbReference type="SMART" id="SM00448">
    <property type="entry name" value="REC"/>
    <property type="match status" value="3"/>
</dbReference>
<feature type="modified residue" description="4-aspartylphosphate" evidence="9">
    <location>
        <position position="1182"/>
    </location>
</feature>
<dbReference type="PROSITE" id="PS50839">
    <property type="entry name" value="CHASE"/>
    <property type="match status" value="1"/>
</dbReference>
<dbReference type="CDD" id="cd16922">
    <property type="entry name" value="HATPase_EvgS-ArcB-TorS-like"/>
    <property type="match status" value="1"/>
</dbReference>
<dbReference type="Pfam" id="PF13426">
    <property type="entry name" value="PAS_9"/>
    <property type="match status" value="1"/>
</dbReference>
<dbReference type="Proteomes" id="UP000295375">
    <property type="component" value="Unassembled WGS sequence"/>
</dbReference>
<name>A0A4V6PWR9_9GAMM</name>
<dbReference type="SMART" id="SM00387">
    <property type="entry name" value="HATPase_c"/>
    <property type="match status" value="1"/>
</dbReference>
<feature type="domain" description="CHASE" evidence="15">
    <location>
        <begin position="83"/>
        <end position="249"/>
    </location>
</feature>
<dbReference type="Pfam" id="PF03924">
    <property type="entry name" value="CHASE"/>
    <property type="match status" value="1"/>
</dbReference>
<dbReference type="InterPro" id="IPR005467">
    <property type="entry name" value="His_kinase_dom"/>
</dbReference>
<dbReference type="Pfam" id="PF00512">
    <property type="entry name" value="HisKA"/>
    <property type="match status" value="1"/>
</dbReference>
<evidence type="ECO:0000256" key="11">
    <source>
        <dbReference type="SAM" id="Phobius"/>
    </source>
</evidence>
<evidence type="ECO:0000256" key="2">
    <source>
        <dbReference type="ARBA" id="ARBA00004370"/>
    </source>
</evidence>
<dbReference type="InterPro" id="IPR036890">
    <property type="entry name" value="HATPase_C_sf"/>
</dbReference>
<evidence type="ECO:0000259" key="15">
    <source>
        <dbReference type="PROSITE" id="PS50839"/>
    </source>
</evidence>
<dbReference type="SMART" id="SM01079">
    <property type="entry name" value="CHASE"/>
    <property type="match status" value="1"/>
</dbReference>
<evidence type="ECO:0000259" key="12">
    <source>
        <dbReference type="PROSITE" id="PS50109"/>
    </source>
</evidence>
<evidence type="ECO:0000256" key="8">
    <source>
        <dbReference type="ARBA" id="ARBA00023136"/>
    </source>
</evidence>
<dbReference type="SUPFAM" id="SSF55874">
    <property type="entry name" value="ATPase domain of HSP90 chaperone/DNA topoisomerase II/histidine kinase"/>
    <property type="match status" value="1"/>
</dbReference>
<dbReference type="Pfam" id="PF02518">
    <property type="entry name" value="HATPase_c"/>
    <property type="match status" value="1"/>
</dbReference>
<feature type="modified residue" description="4-aspartylphosphate" evidence="9">
    <location>
        <position position="910"/>
    </location>
</feature>
<keyword evidence="5 11" id="KW-0812">Transmembrane</keyword>
<proteinExistence type="predicted"/>